<feature type="compositionally biased region" description="Polar residues" evidence="1">
    <location>
        <begin position="29"/>
        <end position="40"/>
    </location>
</feature>
<feature type="compositionally biased region" description="Polar residues" evidence="1">
    <location>
        <begin position="153"/>
        <end position="164"/>
    </location>
</feature>
<feature type="region of interest" description="Disordered" evidence="1">
    <location>
        <begin position="153"/>
        <end position="173"/>
    </location>
</feature>
<comment type="caution">
    <text evidence="2">The sequence shown here is derived from an EMBL/GenBank/DDBJ whole genome shotgun (WGS) entry which is preliminary data.</text>
</comment>
<evidence type="ECO:0000256" key="1">
    <source>
        <dbReference type="SAM" id="MobiDB-lite"/>
    </source>
</evidence>
<feature type="region of interest" description="Disordered" evidence="1">
    <location>
        <begin position="1"/>
        <end position="55"/>
    </location>
</feature>
<keyword evidence="3" id="KW-1185">Reference proteome</keyword>
<dbReference type="OrthoDB" id="6740751at2759"/>
<dbReference type="AlphaFoldDB" id="A0A834M1X2"/>
<evidence type="ECO:0000313" key="3">
    <source>
        <dbReference type="Proteomes" id="UP000625711"/>
    </source>
</evidence>
<dbReference type="EMBL" id="JAACXV010014364">
    <property type="protein sequence ID" value="KAF7267928.1"/>
    <property type="molecule type" value="Genomic_DNA"/>
</dbReference>
<accession>A0A834M1X2</accession>
<name>A0A834M1X2_RHYFE</name>
<reference evidence="2" key="1">
    <citation type="submission" date="2020-08" db="EMBL/GenBank/DDBJ databases">
        <title>Genome sequencing and assembly of the red palm weevil Rhynchophorus ferrugineus.</title>
        <authorList>
            <person name="Dias G.B."/>
            <person name="Bergman C.M."/>
            <person name="Manee M."/>
        </authorList>
    </citation>
    <scope>NUCLEOTIDE SEQUENCE</scope>
    <source>
        <strain evidence="2">AA-2017</strain>
        <tissue evidence="2">Whole larva</tissue>
    </source>
</reference>
<protein>
    <submittedName>
        <fullName evidence="2">Uncharacterized protein</fullName>
    </submittedName>
</protein>
<gene>
    <name evidence="2" type="ORF">GWI33_018876</name>
</gene>
<proteinExistence type="predicted"/>
<sequence length="173" mass="19553">MSDEINEKTKKDVITKIPHSGTSKDDTAIASSTRTETPNHPQKVIDKGKNDLSSSSDEMSVYNAIKFVKPLKSIDTQSDYPPESEEELQVIEFGSKCNETTPLLIMFPELKQEGKKAEFPLLRKNQELFKNKHTLAPIEEFPENMSYEQIAWTSPRSTLSSEPTDISDEETDL</sequence>
<feature type="compositionally biased region" description="Basic and acidic residues" evidence="1">
    <location>
        <begin position="1"/>
        <end position="14"/>
    </location>
</feature>
<organism evidence="2 3">
    <name type="scientific">Rhynchophorus ferrugineus</name>
    <name type="common">Red palm weevil</name>
    <name type="synonym">Curculio ferrugineus</name>
    <dbReference type="NCBI Taxonomy" id="354439"/>
    <lineage>
        <taxon>Eukaryota</taxon>
        <taxon>Metazoa</taxon>
        <taxon>Ecdysozoa</taxon>
        <taxon>Arthropoda</taxon>
        <taxon>Hexapoda</taxon>
        <taxon>Insecta</taxon>
        <taxon>Pterygota</taxon>
        <taxon>Neoptera</taxon>
        <taxon>Endopterygota</taxon>
        <taxon>Coleoptera</taxon>
        <taxon>Polyphaga</taxon>
        <taxon>Cucujiformia</taxon>
        <taxon>Curculionidae</taxon>
        <taxon>Dryophthorinae</taxon>
        <taxon>Rhynchophorus</taxon>
    </lineage>
</organism>
<evidence type="ECO:0000313" key="2">
    <source>
        <dbReference type="EMBL" id="KAF7267928.1"/>
    </source>
</evidence>
<dbReference type="Proteomes" id="UP000625711">
    <property type="component" value="Unassembled WGS sequence"/>
</dbReference>